<keyword evidence="1" id="KW-0472">Membrane</keyword>
<accession>A0A1S8X428</accession>
<protein>
    <submittedName>
        <fullName evidence="2">Uncharacterized protein</fullName>
    </submittedName>
</protein>
<gene>
    <name evidence="2" type="ORF">X801_02665</name>
</gene>
<feature type="non-terminal residue" evidence="2">
    <location>
        <position position="263"/>
    </location>
</feature>
<reference evidence="2 3" key="1">
    <citation type="submission" date="2015-03" db="EMBL/GenBank/DDBJ databases">
        <title>Draft genome of the nematode, Opisthorchis viverrini.</title>
        <authorList>
            <person name="Mitreva M."/>
        </authorList>
    </citation>
    <scope>NUCLEOTIDE SEQUENCE [LARGE SCALE GENOMIC DNA]</scope>
    <source>
        <strain evidence="2">Khon Kaen</strain>
    </source>
</reference>
<keyword evidence="3" id="KW-1185">Reference proteome</keyword>
<evidence type="ECO:0000313" key="2">
    <source>
        <dbReference type="EMBL" id="OON21437.1"/>
    </source>
</evidence>
<organism evidence="2 3">
    <name type="scientific">Opisthorchis viverrini</name>
    <name type="common">Southeast Asian liver fluke</name>
    <dbReference type="NCBI Taxonomy" id="6198"/>
    <lineage>
        <taxon>Eukaryota</taxon>
        <taxon>Metazoa</taxon>
        <taxon>Spiralia</taxon>
        <taxon>Lophotrochozoa</taxon>
        <taxon>Platyhelminthes</taxon>
        <taxon>Trematoda</taxon>
        <taxon>Digenea</taxon>
        <taxon>Opisthorchiida</taxon>
        <taxon>Opisthorchiata</taxon>
        <taxon>Opisthorchiidae</taxon>
        <taxon>Opisthorchis</taxon>
    </lineage>
</organism>
<name>A0A1S8X428_OPIVI</name>
<evidence type="ECO:0000256" key="1">
    <source>
        <dbReference type="SAM" id="Phobius"/>
    </source>
</evidence>
<feature type="transmembrane region" description="Helical" evidence="1">
    <location>
        <begin position="137"/>
        <end position="159"/>
    </location>
</feature>
<feature type="transmembrane region" description="Helical" evidence="1">
    <location>
        <begin position="94"/>
        <end position="116"/>
    </location>
</feature>
<proteinExistence type="predicted"/>
<keyword evidence="1" id="KW-0812">Transmembrane</keyword>
<dbReference type="AlphaFoldDB" id="A0A1S8X428"/>
<dbReference type="Proteomes" id="UP000243686">
    <property type="component" value="Unassembled WGS sequence"/>
</dbReference>
<sequence>PLRTYSIECQTCTDCKLPIGGTGTTAVAATTCDECRLVITFTKGKTSKIDAHCIATGDVCDYGISKNSDQSTVVAACCDTDNCNTVPAFAGKLLYTSFSLFTPIFTTAYFLKLVAYSKYGFKKKHLHVVYLTTNDNSVCGIACHLFKLNMVAFIMLHLFTEYIVRISQNPKYCKLADDFARLRAISLLVARVYIHFQKLSFSGRQFFCFIGCIEPRKQMRLRFSDSSSPALPKCLTLRKTLNFTSVRRIAAVNRDCKIFHQQA</sequence>
<evidence type="ECO:0000313" key="3">
    <source>
        <dbReference type="Proteomes" id="UP000243686"/>
    </source>
</evidence>
<feature type="non-terminal residue" evidence="2">
    <location>
        <position position="1"/>
    </location>
</feature>
<keyword evidence="1" id="KW-1133">Transmembrane helix</keyword>
<dbReference type="EMBL" id="KV892131">
    <property type="protein sequence ID" value="OON21437.1"/>
    <property type="molecule type" value="Genomic_DNA"/>
</dbReference>